<sequence>MADKITTHFNVIKRARTDDVDDEDRRASKLVKPNPEDGVGDNDQTAMTGFASLSLGDDYAIWTDDQYHNHVLQLLDKYERRFQNGTTTFQYQAQEDSEASAIKPVKEYLQTSSSYFRSNKQPRPQHQPQATHEILLVFQYNIVAALKTYEESQERIAKTLGNLIENEECWPDYDQGRGEELRAKSVDRELEVSMDIRRFKKVCAAAQEKYDKHIGE</sequence>
<feature type="compositionally biased region" description="Basic and acidic residues" evidence="1">
    <location>
        <begin position="18"/>
        <end position="27"/>
    </location>
</feature>
<evidence type="ECO:0000256" key="1">
    <source>
        <dbReference type="SAM" id="MobiDB-lite"/>
    </source>
</evidence>
<evidence type="ECO:0000313" key="2">
    <source>
        <dbReference type="EMBL" id="KAK4497585.1"/>
    </source>
</evidence>
<name>A0ABR0E821_ZASCE</name>
<proteinExistence type="predicted"/>
<feature type="region of interest" description="Disordered" evidence="1">
    <location>
        <begin position="18"/>
        <end position="45"/>
    </location>
</feature>
<keyword evidence="3" id="KW-1185">Reference proteome</keyword>
<gene>
    <name evidence="2" type="ORF">PRZ48_012036</name>
</gene>
<accession>A0ABR0E821</accession>
<reference evidence="2 3" key="1">
    <citation type="journal article" date="2023" name="G3 (Bethesda)">
        <title>A chromosome-level genome assembly of Zasmidium syzygii isolated from banana leaves.</title>
        <authorList>
            <person name="van Westerhoven A.C."/>
            <person name="Mehrabi R."/>
            <person name="Talebi R."/>
            <person name="Steentjes M.B.F."/>
            <person name="Corcolon B."/>
            <person name="Chong P.A."/>
            <person name="Kema G.H.J."/>
            <person name="Seidl M.F."/>
        </authorList>
    </citation>
    <scope>NUCLEOTIDE SEQUENCE [LARGE SCALE GENOMIC DNA]</scope>
    <source>
        <strain evidence="2 3">P124</strain>
    </source>
</reference>
<evidence type="ECO:0000313" key="3">
    <source>
        <dbReference type="Proteomes" id="UP001305779"/>
    </source>
</evidence>
<organism evidence="2 3">
    <name type="scientific">Zasmidium cellare</name>
    <name type="common">Wine cellar mold</name>
    <name type="synonym">Racodium cellare</name>
    <dbReference type="NCBI Taxonomy" id="395010"/>
    <lineage>
        <taxon>Eukaryota</taxon>
        <taxon>Fungi</taxon>
        <taxon>Dikarya</taxon>
        <taxon>Ascomycota</taxon>
        <taxon>Pezizomycotina</taxon>
        <taxon>Dothideomycetes</taxon>
        <taxon>Dothideomycetidae</taxon>
        <taxon>Mycosphaerellales</taxon>
        <taxon>Mycosphaerellaceae</taxon>
        <taxon>Zasmidium</taxon>
    </lineage>
</organism>
<comment type="caution">
    <text evidence="2">The sequence shown here is derived from an EMBL/GenBank/DDBJ whole genome shotgun (WGS) entry which is preliminary data.</text>
</comment>
<dbReference type="Proteomes" id="UP001305779">
    <property type="component" value="Unassembled WGS sequence"/>
</dbReference>
<protein>
    <submittedName>
        <fullName evidence="2">Uncharacterized protein</fullName>
    </submittedName>
</protein>
<dbReference type="EMBL" id="JAXOVC010000009">
    <property type="protein sequence ID" value="KAK4497585.1"/>
    <property type="molecule type" value="Genomic_DNA"/>
</dbReference>